<protein>
    <submittedName>
        <fullName evidence="2">DUF420 domain-containing protein</fullName>
    </submittedName>
</protein>
<keyword evidence="3" id="KW-1185">Reference proteome</keyword>
<dbReference type="InterPro" id="IPR007352">
    <property type="entry name" value="DUF420"/>
</dbReference>
<keyword evidence="1" id="KW-1133">Transmembrane helix</keyword>
<comment type="caution">
    <text evidence="2">The sequence shown here is derived from an EMBL/GenBank/DDBJ whole genome shotgun (WGS) entry which is preliminary data.</text>
</comment>
<accession>A0ABS0QEW9</accession>
<feature type="transmembrane region" description="Helical" evidence="1">
    <location>
        <begin position="163"/>
        <end position="181"/>
    </location>
</feature>
<feature type="transmembrane region" description="Helical" evidence="1">
    <location>
        <begin position="48"/>
        <end position="71"/>
    </location>
</feature>
<dbReference type="EMBL" id="JAECVU010000001">
    <property type="protein sequence ID" value="MBH8587827.1"/>
    <property type="molecule type" value="Genomic_DNA"/>
</dbReference>
<dbReference type="Proteomes" id="UP000641910">
    <property type="component" value="Unassembled WGS sequence"/>
</dbReference>
<evidence type="ECO:0000313" key="3">
    <source>
        <dbReference type="Proteomes" id="UP000641910"/>
    </source>
</evidence>
<gene>
    <name evidence="2" type="ORF">I8U22_03195</name>
</gene>
<keyword evidence="1" id="KW-0472">Membrane</keyword>
<evidence type="ECO:0000256" key="1">
    <source>
        <dbReference type="SAM" id="Phobius"/>
    </source>
</evidence>
<evidence type="ECO:0000313" key="2">
    <source>
        <dbReference type="EMBL" id="MBH8587827.1"/>
    </source>
</evidence>
<dbReference type="PANTHER" id="PTHR37692:SF1">
    <property type="entry name" value="DUF420 DOMAIN-CONTAINING PROTEIN"/>
    <property type="match status" value="1"/>
</dbReference>
<keyword evidence="1" id="KW-0812">Transmembrane</keyword>
<sequence>MADQTRQIPADEKKTTAWIVALTIIINAIIVVLFFMPKYQGFDHVDLTFLPMLNAIFNSFTTVFLITALYFIKKKNIRMHRRFIFAAFGSTALFLITYLVYHSLAPSTSYGGEGWIKIIYYFILITHIVLAAPTVFLALFTMVRGLKMQVERHRKIARWTMPIWLYVSITGVLVYLMISPYY</sequence>
<reference evidence="2 3" key="1">
    <citation type="submission" date="2020-12" db="EMBL/GenBank/DDBJ databases">
        <title>WGS of Thermoactinomyces spp.</title>
        <authorList>
            <person name="Cheng K."/>
        </authorList>
    </citation>
    <scope>NUCLEOTIDE SEQUENCE [LARGE SCALE GENOMIC DNA]</scope>
    <source>
        <strain evidence="3">CICC 10650\ACCC 41061</strain>
    </source>
</reference>
<feature type="transmembrane region" description="Helical" evidence="1">
    <location>
        <begin position="121"/>
        <end position="143"/>
    </location>
</feature>
<proteinExistence type="predicted"/>
<dbReference type="PANTHER" id="PTHR37692">
    <property type="entry name" value="HYPOTHETICAL MEMBRANE SPANNING PROTEIN"/>
    <property type="match status" value="1"/>
</dbReference>
<name>A0ABS0QEW9_THEVU</name>
<dbReference type="RefSeq" id="WP_037993416.1">
    <property type="nucleotide sequence ID" value="NZ_CP036487.1"/>
</dbReference>
<feature type="transmembrane region" description="Helical" evidence="1">
    <location>
        <begin position="83"/>
        <end position="101"/>
    </location>
</feature>
<dbReference type="Pfam" id="PF04238">
    <property type="entry name" value="DUF420"/>
    <property type="match status" value="1"/>
</dbReference>
<feature type="transmembrane region" description="Helical" evidence="1">
    <location>
        <begin position="16"/>
        <end position="36"/>
    </location>
</feature>
<organism evidence="2 3">
    <name type="scientific">Thermoactinomyces vulgaris</name>
    <dbReference type="NCBI Taxonomy" id="2026"/>
    <lineage>
        <taxon>Bacteria</taxon>
        <taxon>Bacillati</taxon>
        <taxon>Bacillota</taxon>
        <taxon>Bacilli</taxon>
        <taxon>Bacillales</taxon>
        <taxon>Thermoactinomycetaceae</taxon>
        <taxon>Thermoactinomyces</taxon>
    </lineage>
</organism>